<accession>A0ABR3UF66</accession>
<evidence type="ECO:0000256" key="1">
    <source>
        <dbReference type="ARBA" id="ARBA00004173"/>
    </source>
</evidence>
<evidence type="ECO:0000256" key="3">
    <source>
        <dbReference type="ARBA" id="ARBA00004370"/>
    </source>
</evidence>
<organism evidence="7 8">
    <name type="scientific">Alternaria dauci</name>
    <dbReference type="NCBI Taxonomy" id="48095"/>
    <lineage>
        <taxon>Eukaryota</taxon>
        <taxon>Fungi</taxon>
        <taxon>Dikarya</taxon>
        <taxon>Ascomycota</taxon>
        <taxon>Pezizomycotina</taxon>
        <taxon>Dothideomycetes</taxon>
        <taxon>Pleosporomycetidae</taxon>
        <taxon>Pleosporales</taxon>
        <taxon>Pleosporineae</taxon>
        <taxon>Pleosporaceae</taxon>
        <taxon>Alternaria</taxon>
        <taxon>Alternaria sect. Porri</taxon>
    </lineage>
</organism>
<dbReference type="InterPro" id="IPR052374">
    <property type="entry name" value="SERAC1"/>
</dbReference>
<dbReference type="EMBL" id="JBHGVX010000006">
    <property type="protein sequence ID" value="KAL1794638.1"/>
    <property type="molecule type" value="Genomic_DNA"/>
</dbReference>
<keyword evidence="6" id="KW-0472">Membrane</keyword>
<dbReference type="PANTHER" id="PTHR48182">
    <property type="entry name" value="PROTEIN SERAC1"/>
    <property type="match status" value="1"/>
</dbReference>
<protein>
    <submittedName>
        <fullName evidence="7">Uncharacterized protein</fullName>
    </submittedName>
</protein>
<comment type="caution">
    <text evidence="7">The sequence shown here is derived from an EMBL/GenBank/DDBJ whole genome shotgun (WGS) entry which is preliminary data.</text>
</comment>
<reference evidence="7 8" key="1">
    <citation type="submission" date="2024-09" db="EMBL/GenBank/DDBJ databases">
        <title>T2T genomes of carrot and Alternaria dauci and their utility for understanding host-pathogen interaction during carrot leaf blight disease.</title>
        <authorList>
            <person name="Liu W."/>
            <person name="Xu S."/>
            <person name="Ou C."/>
            <person name="Liu X."/>
            <person name="Zhuang F."/>
            <person name="Deng X.W."/>
        </authorList>
    </citation>
    <scope>NUCLEOTIDE SEQUENCE [LARGE SCALE GENOMIC DNA]</scope>
    <source>
        <strain evidence="7 8">A2016</strain>
    </source>
</reference>
<dbReference type="Gene3D" id="3.40.50.1820">
    <property type="entry name" value="alpha/beta hydrolase"/>
    <property type="match status" value="1"/>
</dbReference>
<evidence type="ECO:0000313" key="8">
    <source>
        <dbReference type="Proteomes" id="UP001578633"/>
    </source>
</evidence>
<keyword evidence="5" id="KW-0496">Mitochondrion</keyword>
<sequence>MGGLVIKKAYILAQDDQKHPELAHRIRCIFFLATPHRGSDYAAVLNNVLKYCGVTGLTSSREYIQDISTGSASTQLINSDFARHAKDLMVYSFCETLPTIGGSSGLIVEKASAVLGLYPENEHIQYLRANHREICKFRSRQDSNYIILRNALATAVEDLIRTGNNIKRTGVVYKADIYR</sequence>
<evidence type="ECO:0000256" key="4">
    <source>
        <dbReference type="ARBA" id="ARBA00022824"/>
    </source>
</evidence>
<comment type="subcellular location">
    <subcellularLocation>
        <location evidence="2">Endoplasmic reticulum</location>
    </subcellularLocation>
    <subcellularLocation>
        <location evidence="3">Membrane</location>
    </subcellularLocation>
    <subcellularLocation>
        <location evidence="1">Mitochondrion</location>
    </subcellularLocation>
</comment>
<evidence type="ECO:0000256" key="2">
    <source>
        <dbReference type="ARBA" id="ARBA00004240"/>
    </source>
</evidence>
<proteinExistence type="predicted"/>
<gene>
    <name evidence="7" type="ORF">ACET3X_006454</name>
</gene>
<name>A0ABR3UF66_9PLEO</name>
<evidence type="ECO:0000256" key="6">
    <source>
        <dbReference type="ARBA" id="ARBA00023136"/>
    </source>
</evidence>
<dbReference type="Proteomes" id="UP001578633">
    <property type="component" value="Chromosome 6"/>
</dbReference>
<dbReference type="PANTHER" id="PTHR48182:SF2">
    <property type="entry name" value="PROTEIN SERAC1"/>
    <property type="match status" value="1"/>
</dbReference>
<keyword evidence="8" id="KW-1185">Reference proteome</keyword>
<keyword evidence="4" id="KW-0256">Endoplasmic reticulum</keyword>
<dbReference type="GeneID" id="96086776"/>
<evidence type="ECO:0000313" key="7">
    <source>
        <dbReference type="EMBL" id="KAL1794638.1"/>
    </source>
</evidence>
<dbReference type="RefSeq" id="XP_069305222.1">
    <property type="nucleotide sequence ID" value="XM_069453430.1"/>
</dbReference>
<evidence type="ECO:0000256" key="5">
    <source>
        <dbReference type="ARBA" id="ARBA00023128"/>
    </source>
</evidence>
<dbReference type="InterPro" id="IPR029058">
    <property type="entry name" value="AB_hydrolase_fold"/>
</dbReference>